<evidence type="ECO:0000256" key="1">
    <source>
        <dbReference type="ARBA" id="ARBA00022833"/>
    </source>
</evidence>
<dbReference type="PANTHER" id="PTHR47171">
    <property type="entry name" value="FARA-RELATED"/>
    <property type="match status" value="1"/>
</dbReference>
<reference evidence="8 9" key="1">
    <citation type="submission" date="2016-03" db="EMBL/GenBank/DDBJ databases">
        <title>The draft genome sequence of Fonsecaea nubica causative agent of cutaneous subcutaneous infection in human host.</title>
        <authorList>
            <person name="Costa F."/>
            <person name="Sybren D.H."/>
            <person name="Raittz R.T."/>
            <person name="Weiss V.A."/>
            <person name="Leao A.C."/>
            <person name="Gomes R."/>
            <person name="De Souza E.M."/>
            <person name="Pedrosa F.O."/>
            <person name="Steffens M.B."/>
            <person name="Bombassaro A."/>
            <person name="Tadra-Sfeir M.Z."/>
            <person name="Moreno L.F."/>
            <person name="Najafzadeh M.J."/>
            <person name="Felipe M.S."/>
            <person name="Teixeira M."/>
            <person name="Sun J."/>
            <person name="Xi L."/>
            <person name="Castro M.A."/>
            <person name="Vicente V.A."/>
        </authorList>
    </citation>
    <scope>NUCLEOTIDE SEQUENCE [LARGE SCALE GENOMIC DNA]</scope>
    <source>
        <strain evidence="8 9">CBS 269.64</strain>
    </source>
</reference>
<evidence type="ECO:0000256" key="6">
    <source>
        <dbReference type="SAM" id="MobiDB-lite"/>
    </source>
</evidence>
<dbReference type="CDD" id="cd12148">
    <property type="entry name" value="fungal_TF_MHR"/>
    <property type="match status" value="1"/>
</dbReference>
<proteinExistence type="predicted"/>
<keyword evidence="2" id="KW-0805">Transcription regulation</keyword>
<dbReference type="SMART" id="SM00906">
    <property type="entry name" value="Fungal_trans"/>
    <property type="match status" value="1"/>
</dbReference>
<dbReference type="RefSeq" id="XP_022500305.1">
    <property type="nucleotide sequence ID" value="XM_022643638.1"/>
</dbReference>
<dbReference type="AlphaFoldDB" id="A0A178D1M9"/>
<feature type="region of interest" description="Disordered" evidence="6">
    <location>
        <begin position="52"/>
        <end position="74"/>
    </location>
</feature>
<dbReference type="PANTHER" id="PTHR47171:SF4">
    <property type="entry name" value="ACETAMIDASE REGULATORY PROTEIN"/>
    <property type="match status" value="1"/>
</dbReference>
<dbReference type="Pfam" id="PF04082">
    <property type="entry name" value="Fungal_trans"/>
    <property type="match status" value="1"/>
</dbReference>
<dbReference type="InterPro" id="IPR007219">
    <property type="entry name" value="XnlR_reg_dom"/>
</dbReference>
<keyword evidence="3" id="KW-0238">DNA-binding</keyword>
<comment type="caution">
    <text evidence="8">The sequence shown here is derived from an EMBL/GenBank/DDBJ whole genome shotgun (WGS) entry which is preliminary data.</text>
</comment>
<dbReference type="OrthoDB" id="39175at2759"/>
<dbReference type="EMBL" id="LVCJ01000031">
    <property type="protein sequence ID" value="OAL35293.1"/>
    <property type="molecule type" value="Genomic_DNA"/>
</dbReference>
<evidence type="ECO:0000256" key="5">
    <source>
        <dbReference type="ARBA" id="ARBA00023242"/>
    </source>
</evidence>
<dbReference type="GO" id="GO:0008270">
    <property type="term" value="F:zinc ion binding"/>
    <property type="evidence" value="ECO:0007669"/>
    <property type="project" value="InterPro"/>
</dbReference>
<keyword evidence="4" id="KW-0804">Transcription</keyword>
<feature type="domain" description="Xylanolytic transcriptional activator regulatory" evidence="7">
    <location>
        <begin position="260"/>
        <end position="336"/>
    </location>
</feature>
<evidence type="ECO:0000256" key="2">
    <source>
        <dbReference type="ARBA" id="ARBA00023015"/>
    </source>
</evidence>
<dbReference type="GeneID" id="34588761"/>
<dbReference type="GO" id="GO:0003677">
    <property type="term" value="F:DNA binding"/>
    <property type="evidence" value="ECO:0007669"/>
    <property type="project" value="UniProtKB-KW"/>
</dbReference>
<gene>
    <name evidence="8" type="ORF">AYO20_05344</name>
</gene>
<accession>A0A178D1M9</accession>
<evidence type="ECO:0000313" key="9">
    <source>
        <dbReference type="Proteomes" id="UP000185904"/>
    </source>
</evidence>
<evidence type="ECO:0000256" key="4">
    <source>
        <dbReference type="ARBA" id="ARBA00023163"/>
    </source>
</evidence>
<evidence type="ECO:0000259" key="7">
    <source>
        <dbReference type="SMART" id="SM00906"/>
    </source>
</evidence>
<evidence type="ECO:0000313" key="8">
    <source>
        <dbReference type="EMBL" id="OAL35293.1"/>
    </source>
</evidence>
<evidence type="ECO:0000256" key="3">
    <source>
        <dbReference type="ARBA" id="ARBA00023125"/>
    </source>
</evidence>
<protein>
    <recommendedName>
        <fullName evidence="7">Xylanolytic transcriptional activator regulatory domain-containing protein</fullName>
    </recommendedName>
</protein>
<keyword evidence="1" id="KW-0862">Zinc</keyword>
<organism evidence="8 9">
    <name type="scientific">Fonsecaea nubica</name>
    <dbReference type="NCBI Taxonomy" id="856822"/>
    <lineage>
        <taxon>Eukaryota</taxon>
        <taxon>Fungi</taxon>
        <taxon>Dikarya</taxon>
        <taxon>Ascomycota</taxon>
        <taxon>Pezizomycotina</taxon>
        <taxon>Eurotiomycetes</taxon>
        <taxon>Chaetothyriomycetidae</taxon>
        <taxon>Chaetothyriales</taxon>
        <taxon>Herpotrichiellaceae</taxon>
        <taxon>Fonsecaea</taxon>
    </lineage>
</organism>
<dbReference type="GO" id="GO:0006351">
    <property type="term" value="P:DNA-templated transcription"/>
    <property type="evidence" value="ECO:0007669"/>
    <property type="project" value="InterPro"/>
</dbReference>
<dbReference type="InterPro" id="IPR052073">
    <property type="entry name" value="Amide_Lactam_Regulators"/>
</dbReference>
<name>A0A178D1M9_9EURO</name>
<dbReference type="Proteomes" id="UP000185904">
    <property type="component" value="Unassembled WGS sequence"/>
</dbReference>
<keyword evidence="5" id="KW-0539">Nucleus</keyword>
<sequence length="385" mass="43900">MEVLAPLAREQGLNAVLSSFLPQHAQPLLAPKTSFGQDSTSNERLDEVVGPLSAESHTRSPVSSQHLPTAKGQPDENLSRFFDHAVVSSDWHLFDQNGVMRIAYIGTDTANMNNLMRTHEMRVHDTHRPQYLHYPIPSFHSPLPWKPTADLLIRDSLVETYFTEIHPGIPIIDEADFRRRYADPENPPPLLLFHAVLLAAARVSDCPMLVRSRATATATLYRRARALFNLRYENDRLLLVQSSMLMAWHTENSDTVGCNGYYWIGNAVRVALGLGMHRKAATIYLPTYERRTHRVFHKVWWLLVYAEVFLALEYGRPCMIRRQDFDVDGLEEADFMNTDDSDDMLVNREFCCTTSELCLLALDILDLHAPLSRTRDDEAAIIEID</sequence>
<keyword evidence="9" id="KW-1185">Reference proteome</keyword>